<dbReference type="SMART" id="SM00530">
    <property type="entry name" value="HTH_XRE"/>
    <property type="match status" value="1"/>
</dbReference>
<dbReference type="Proteomes" id="UP001273505">
    <property type="component" value="Unassembled WGS sequence"/>
</dbReference>
<dbReference type="PROSITE" id="PS50943">
    <property type="entry name" value="HTH_CROC1"/>
    <property type="match status" value="1"/>
</dbReference>
<keyword evidence="1" id="KW-0238">DNA-binding</keyword>
<dbReference type="PANTHER" id="PTHR46558">
    <property type="entry name" value="TRACRIPTIONAL REGULATORY PROTEIN-RELATED-RELATED"/>
    <property type="match status" value="1"/>
</dbReference>
<dbReference type="Gene3D" id="1.10.260.40">
    <property type="entry name" value="lambda repressor-like DNA-binding domains"/>
    <property type="match status" value="1"/>
</dbReference>
<dbReference type="Pfam" id="PF01381">
    <property type="entry name" value="HTH_3"/>
    <property type="match status" value="1"/>
</dbReference>
<name>A0ABU4S312_9GAMM</name>
<comment type="caution">
    <text evidence="3">The sequence shown here is derived from an EMBL/GenBank/DDBJ whole genome shotgun (WGS) entry which is preliminary data.</text>
</comment>
<evidence type="ECO:0000256" key="1">
    <source>
        <dbReference type="ARBA" id="ARBA00023125"/>
    </source>
</evidence>
<keyword evidence="4" id="KW-1185">Reference proteome</keyword>
<evidence type="ECO:0000313" key="4">
    <source>
        <dbReference type="Proteomes" id="UP001273505"/>
    </source>
</evidence>
<dbReference type="SUPFAM" id="SSF47413">
    <property type="entry name" value="lambda repressor-like DNA-binding domains"/>
    <property type="match status" value="1"/>
</dbReference>
<accession>A0ABU4S312</accession>
<proteinExistence type="predicted"/>
<evidence type="ECO:0000313" key="3">
    <source>
        <dbReference type="EMBL" id="MDX6851562.1"/>
    </source>
</evidence>
<dbReference type="EMBL" id="JAXAFO010000079">
    <property type="protein sequence ID" value="MDX6851562.1"/>
    <property type="molecule type" value="Genomic_DNA"/>
</dbReference>
<dbReference type="CDD" id="cd00093">
    <property type="entry name" value="HTH_XRE"/>
    <property type="match status" value="1"/>
</dbReference>
<dbReference type="InterPro" id="IPR001387">
    <property type="entry name" value="Cro/C1-type_HTH"/>
</dbReference>
<reference evidence="3 4" key="1">
    <citation type="submission" date="2023-11" db="EMBL/GenBank/DDBJ databases">
        <title>Gilvimarinus fulvus sp. nov., isolated from the surface of Kelp.</title>
        <authorList>
            <person name="Sun Y.Y."/>
            <person name="Gong Y."/>
            <person name="Du Z.J."/>
        </authorList>
    </citation>
    <scope>NUCLEOTIDE SEQUENCE [LARGE SCALE GENOMIC DNA]</scope>
    <source>
        <strain evidence="3 4">SDUM040013</strain>
    </source>
</reference>
<gene>
    <name evidence="3" type="ORF">SCD92_19525</name>
</gene>
<feature type="domain" description="HTH cro/C1-type" evidence="2">
    <location>
        <begin position="17"/>
        <end position="71"/>
    </location>
</feature>
<organism evidence="3 4">
    <name type="scientific">Gilvimarinus gilvus</name>
    <dbReference type="NCBI Taxonomy" id="3058038"/>
    <lineage>
        <taxon>Bacteria</taxon>
        <taxon>Pseudomonadati</taxon>
        <taxon>Pseudomonadota</taxon>
        <taxon>Gammaproteobacteria</taxon>
        <taxon>Cellvibrionales</taxon>
        <taxon>Cellvibrionaceae</taxon>
        <taxon>Gilvimarinus</taxon>
    </lineage>
</organism>
<dbReference type="InterPro" id="IPR010982">
    <property type="entry name" value="Lambda_DNA-bd_dom_sf"/>
</dbReference>
<dbReference type="RefSeq" id="WP_302721872.1">
    <property type="nucleotide sequence ID" value="NZ_JAULRU010000418.1"/>
</dbReference>
<dbReference type="PANTHER" id="PTHR46558:SF11">
    <property type="entry name" value="HTH-TYPE TRANSCRIPTIONAL REGULATOR XRE"/>
    <property type="match status" value="1"/>
</dbReference>
<sequence>MLQHEYEGFNVALGENIKRLRRDAGWTQGDLADKAGIRVGQISKLERNEADPKLDTLYKLMEAFGCSPNALLNDVKKTNLDGLMEMALERAQQLPDVDKQVLLKVIDRYCIAISMQDLIGEASKSFLGLNRLTGKTEELSSEQQ</sequence>
<protein>
    <submittedName>
        <fullName evidence="3">Helix-turn-helix transcriptional regulator</fullName>
    </submittedName>
</protein>
<evidence type="ECO:0000259" key="2">
    <source>
        <dbReference type="PROSITE" id="PS50943"/>
    </source>
</evidence>